<feature type="transmembrane region" description="Helical" evidence="1">
    <location>
        <begin position="114"/>
        <end position="132"/>
    </location>
</feature>
<gene>
    <name evidence="2" type="ORF">SAMN04487907_102388</name>
</gene>
<dbReference type="AlphaFoldDB" id="A0A1I1GRF0"/>
<sequence>MKAKQNNWHSELKKNTKALAVWTFLWVFTLAFVAFGPKFIWNENKIITIVMIIINTLVGVGMIWINRKHLNSQDPLQRKISMDAMAITLGITLIVGISYSMLDITNLISFNAEISHLVFVMGITYLIAMLIGNSRYK</sequence>
<proteinExistence type="predicted"/>
<dbReference type="RefSeq" id="WP_092541437.1">
    <property type="nucleotide sequence ID" value="NZ_FOKV01000002.1"/>
</dbReference>
<organism evidence="2 3">
    <name type="scientific">Zunongwangia mangrovi</name>
    <dbReference type="NCBI Taxonomy" id="1334022"/>
    <lineage>
        <taxon>Bacteria</taxon>
        <taxon>Pseudomonadati</taxon>
        <taxon>Bacteroidota</taxon>
        <taxon>Flavobacteriia</taxon>
        <taxon>Flavobacteriales</taxon>
        <taxon>Flavobacteriaceae</taxon>
        <taxon>Zunongwangia</taxon>
    </lineage>
</organism>
<dbReference type="OrthoDB" id="1551090at2"/>
<evidence type="ECO:0000313" key="3">
    <source>
        <dbReference type="Proteomes" id="UP000199438"/>
    </source>
</evidence>
<protein>
    <submittedName>
        <fullName evidence="2">Uncharacterized protein</fullName>
    </submittedName>
</protein>
<evidence type="ECO:0000313" key="2">
    <source>
        <dbReference type="EMBL" id="SFC14357.1"/>
    </source>
</evidence>
<keyword evidence="1" id="KW-0812">Transmembrane</keyword>
<keyword evidence="1" id="KW-1133">Transmembrane helix</keyword>
<keyword evidence="3" id="KW-1185">Reference proteome</keyword>
<keyword evidence="1" id="KW-0472">Membrane</keyword>
<dbReference type="STRING" id="1334022.SAMN04487907_102388"/>
<dbReference type="EMBL" id="FOKV01000002">
    <property type="protein sequence ID" value="SFC14357.1"/>
    <property type="molecule type" value="Genomic_DNA"/>
</dbReference>
<feature type="transmembrane region" description="Helical" evidence="1">
    <location>
        <begin position="21"/>
        <end position="40"/>
    </location>
</feature>
<name>A0A1I1GRF0_9FLAO</name>
<accession>A0A1I1GRF0</accession>
<dbReference type="Proteomes" id="UP000199438">
    <property type="component" value="Unassembled WGS sequence"/>
</dbReference>
<feature type="transmembrane region" description="Helical" evidence="1">
    <location>
        <begin position="85"/>
        <end position="102"/>
    </location>
</feature>
<evidence type="ECO:0000256" key="1">
    <source>
        <dbReference type="SAM" id="Phobius"/>
    </source>
</evidence>
<reference evidence="3" key="1">
    <citation type="submission" date="2016-10" db="EMBL/GenBank/DDBJ databases">
        <authorList>
            <person name="Varghese N."/>
            <person name="Submissions S."/>
        </authorList>
    </citation>
    <scope>NUCLEOTIDE SEQUENCE [LARGE SCALE GENOMIC DNA]</scope>
    <source>
        <strain evidence="3">DSM 24499</strain>
    </source>
</reference>
<feature type="transmembrane region" description="Helical" evidence="1">
    <location>
        <begin position="46"/>
        <end position="65"/>
    </location>
</feature>